<dbReference type="InterPro" id="IPR001019">
    <property type="entry name" value="Gprotein_alpha_su"/>
</dbReference>
<dbReference type="GO" id="GO:0003924">
    <property type="term" value="F:GTPase activity"/>
    <property type="evidence" value="ECO:0007669"/>
    <property type="project" value="InterPro"/>
</dbReference>
<evidence type="ECO:0000256" key="3">
    <source>
        <dbReference type="ARBA" id="ARBA00022842"/>
    </source>
</evidence>
<dbReference type="GO" id="GO:0046872">
    <property type="term" value="F:metal ion binding"/>
    <property type="evidence" value="ECO:0007669"/>
    <property type="project" value="UniProtKB-KW"/>
</dbReference>
<dbReference type="PANTHER" id="PTHR10218:SF302">
    <property type="entry name" value="GUANINE NUCLEOTIDE-BINDING PROTEIN ALPHA-5 SUBUNIT"/>
    <property type="match status" value="1"/>
</dbReference>
<feature type="binding site" evidence="6">
    <location>
        <begin position="176"/>
        <end position="182"/>
    </location>
    <ligand>
        <name>GTP</name>
        <dbReference type="ChEBI" id="CHEBI:37565"/>
    </ligand>
</feature>
<evidence type="ECO:0000313" key="9">
    <source>
        <dbReference type="Proteomes" id="UP000241890"/>
    </source>
</evidence>
<evidence type="ECO:0000256" key="1">
    <source>
        <dbReference type="ARBA" id="ARBA00022723"/>
    </source>
</evidence>
<dbReference type="GO" id="GO:0031683">
    <property type="term" value="F:G-protein beta/gamma-subunit complex binding"/>
    <property type="evidence" value="ECO:0007669"/>
    <property type="project" value="InterPro"/>
</dbReference>
<keyword evidence="4 6" id="KW-0342">GTP-binding</keyword>
<dbReference type="InterPro" id="IPR027417">
    <property type="entry name" value="P-loop_NTPase"/>
</dbReference>
<dbReference type="EMBL" id="BEYU01000121">
    <property type="protein sequence ID" value="GBG32323.1"/>
    <property type="molecule type" value="Genomic_DNA"/>
</dbReference>
<keyword evidence="2 6" id="KW-0547">Nucleotide-binding</keyword>
<keyword evidence="3 7" id="KW-0460">Magnesium</keyword>
<accession>A0A2R5GUI5</accession>
<dbReference type="Gene3D" id="3.40.50.300">
    <property type="entry name" value="P-loop containing nucleotide triphosphate hydrolases"/>
    <property type="match status" value="1"/>
</dbReference>
<dbReference type="GO" id="GO:0001664">
    <property type="term" value="F:G protein-coupled receptor binding"/>
    <property type="evidence" value="ECO:0007669"/>
    <property type="project" value="TreeGrafter"/>
</dbReference>
<keyword evidence="5" id="KW-0807">Transducer</keyword>
<feature type="binding site" evidence="6">
    <location>
        <begin position="46"/>
        <end position="51"/>
    </location>
    <ligand>
        <name>GTP</name>
        <dbReference type="ChEBI" id="CHEBI:37565"/>
    </ligand>
</feature>
<dbReference type="PANTHER" id="PTHR10218">
    <property type="entry name" value="GTP-BINDING PROTEIN ALPHA SUBUNIT"/>
    <property type="match status" value="1"/>
</dbReference>
<organism evidence="8 9">
    <name type="scientific">Hondaea fermentalgiana</name>
    <dbReference type="NCBI Taxonomy" id="2315210"/>
    <lineage>
        <taxon>Eukaryota</taxon>
        <taxon>Sar</taxon>
        <taxon>Stramenopiles</taxon>
        <taxon>Bigyra</taxon>
        <taxon>Labyrinthulomycetes</taxon>
        <taxon>Thraustochytrida</taxon>
        <taxon>Thraustochytriidae</taxon>
        <taxon>Hondaea</taxon>
    </lineage>
</organism>
<evidence type="ECO:0000256" key="2">
    <source>
        <dbReference type="ARBA" id="ARBA00022741"/>
    </source>
</evidence>
<name>A0A2R5GUI5_9STRA</name>
<feature type="binding site" evidence="6">
    <location>
        <position position="349"/>
    </location>
    <ligand>
        <name>GTP</name>
        <dbReference type="ChEBI" id="CHEBI:37565"/>
    </ligand>
</feature>
<dbReference type="AlphaFoldDB" id="A0A2R5GUI5"/>
<dbReference type="Proteomes" id="UP000241890">
    <property type="component" value="Unassembled WGS sequence"/>
</dbReference>
<reference evidence="8 9" key="1">
    <citation type="submission" date="2017-12" db="EMBL/GenBank/DDBJ databases">
        <title>Sequencing, de novo assembly and annotation of complete genome of a new Thraustochytrid species, strain FCC1311.</title>
        <authorList>
            <person name="Sedici K."/>
            <person name="Godart F."/>
            <person name="Aiese Cigliano R."/>
            <person name="Sanseverino W."/>
            <person name="Barakat M."/>
            <person name="Ortet P."/>
            <person name="Marechal E."/>
            <person name="Cagnac O."/>
            <person name="Amato A."/>
        </authorList>
    </citation>
    <scope>NUCLEOTIDE SEQUENCE [LARGE SCALE GENOMIC DNA]</scope>
</reference>
<evidence type="ECO:0000256" key="6">
    <source>
        <dbReference type="PIRSR" id="PIRSR601019-1"/>
    </source>
</evidence>
<feature type="binding site" evidence="7">
    <location>
        <position position="182"/>
    </location>
    <ligand>
        <name>Mg(2+)</name>
        <dbReference type="ChEBI" id="CHEBI:18420"/>
    </ligand>
</feature>
<feature type="binding site" evidence="6">
    <location>
        <begin position="201"/>
        <end position="205"/>
    </location>
    <ligand>
        <name>GTP</name>
        <dbReference type="ChEBI" id="CHEBI:37565"/>
    </ligand>
</feature>
<dbReference type="PRINTS" id="PR00318">
    <property type="entry name" value="GPROTEINA"/>
</dbReference>
<keyword evidence="1 7" id="KW-0479">Metal-binding</keyword>
<dbReference type="CDD" id="cd00066">
    <property type="entry name" value="G-alpha"/>
    <property type="match status" value="1"/>
</dbReference>
<dbReference type="GO" id="GO:0007188">
    <property type="term" value="P:adenylate cyclase-modulating G protein-coupled receptor signaling pathway"/>
    <property type="evidence" value="ECO:0007669"/>
    <property type="project" value="TreeGrafter"/>
</dbReference>
<feature type="binding site" evidence="6">
    <location>
        <begin position="270"/>
        <end position="273"/>
    </location>
    <ligand>
        <name>GTP</name>
        <dbReference type="ChEBI" id="CHEBI:37565"/>
    </ligand>
</feature>
<evidence type="ECO:0000256" key="7">
    <source>
        <dbReference type="PIRSR" id="PIRSR601019-2"/>
    </source>
</evidence>
<comment type="caution">
    <text evidence="8">The sequence shown here is derived from an EMBL/GenBank/DDBJ whole genome shotgun (WGS) entry which is preliminary data.</text>
</comment>
<feature type="binding site" evidence="7">
    <location>
        <position position="50"/>
    </location>
    <ligand>
        <name>Mg(2+)</name>
        <dbReference type="ChEBI" id="CHEBI:18420"/>
    </ligand>
</feature>
<dbReference type="FunFam" id="3.40.50.300:FF:002307">
    <property type="entry name" value="Guanine nucleotide-binding protein G(k) subunit alpha"/>
    <property type="match status" value="1"/>
</dbReference>
<dbReference type="Gene3D" id="1.10.400.10">
    <property type="entry name" value="GI Alpha 1, domain 2-like"/>
    <property type="match status" value="1"/>
</dbReference>
<dbReference type="GO" id="GO:0005525">
    <property type="term" value="F:GTP binding"/>
    <property type="evidence" value="ECO:0007669"/>
    <property type="project" value="UniProtKB-KW"/>
</dbReference>
<evidence type="ECO:0000313" key="8">
    <source>
        <dbReference type="EMBL" id="GBG32323.1"/>
    </source>
</evidence>
<dbReference type="InParanoid" id="A0A2R5GUI5"/>
<dbReference type="SUPFAM" id="SSF47895">
    <property type="entry name" value="Transducin (alpha subunit), insertion domain"/>
    <property type="match status" value="1"/>
</dbReference>
<dbReference type="Pfam" id="PF00503">
    <property type="entry name" value="G-alpha"/>
    <property type="match status" value="1"/>
</dbReference>
<dbReference type="GO" id="GO:0005737">
    <property type="term" value="C:cytoplasm"/>
    <property type="evidence" value="ECO:0007669"/>
    <property type="project" value="TreeGrafter"/>
</dbReference>
<dbReference type="SUPFAM" id="SSF52540">
    <property type="entry name" value="P-loop containing nucleoside triphosphate hydrolases"/>
    <property type="match status" value="1"/>
</dbReference>
<dbReference type="GO" id="GO:0005834">
    <property type="term" value="C:heterotrimeric G-protein complex"/>
    <property type="evidence" value="ECO:0007669"/>
    <property type="project" value="TreeGrafter"/>
</dbReference>
<proteinExistence type="predicted"/>
<dbReference type="InterPro" id="IPR011025">
    <property type="entry name" value="GproteinA_insert"/>
</dbReference>
<sequence length="378" mass="43175">MGACGSSLSAEEQQALAANRAIEKRNRDDFQAEQGKIKLLLLGAGESGKSTIFKQMKILYGTGFGHQTPDELSRWETTVYNNILANFKVLLENVEEFSDESLEGRVEEIKTLSIGSSSVIDAPVGELLVAFWEDDGVQAAWHRRAEFQIQDSLKYYMDEMPRIQDSDYVPTEQDILRTRVRTSGIVEESFKIDNVLFEFFDVGGQRNERKKWIHAFDNVTAVIFVAAINEYDQHLFEDNTMNRIDEAVILFDEICNSPFFRQTSMILFLNKDDLFREKLAEVPFRVDDGPEPRFTDYMGPEVDFDGPSSEIGSPAYEEVYRASSRYLLQLFLNRNRDNNREIYHHVTCATDTSNISVVFKASKDIILQRNLKGSGFAV</sequence>
<protein>
    <submittedName>
        <fullName evidence="8">Guanine nucleotide-binding protein subunit alpha</fullName>
    </submittedName>
</protein>
<evidence type="ECO:0000256" key="5">
    <source>
        <dbReference type="ARBA" id="ARBA00023224"/>
    </source>
</evidence>
<dbReference type="SMART" id="SM00275">
    <property type="entry name" value="G_alpha"/>
    <property type="match status" value="1"/>
</dbReference>
<dbReference type="PROSITE" id="PS51882">
    <property type="entry name" value="G_ALPHA"/>
    <property type="match status" value="1"/>
</dbReference>
<dbReference type="OrthoDB" id="5817230at2759"/>
<keyword evidence="9" id="KW-1185">Reference proteome</keyword>
<evidence type="ECO:0000256" key="4">
    <source>
        <dbReference type="ARBA" id="ARBA00023134"/>
    </source>
</evidence>
<gene>
    <name evidence="8" type="ORF">FCC1311_085482</name>
</gene>
<feature type="binding site" evidence="6">
    <location>
        <begin position="151"/>
        <end position="152"/>
    </location>
    <ligand>
        <name>GTP</name>
        <dbReference type="ChEBI" id="CHEBI:37565"/>
    </ligand>
</feature>